<dbReference type="NCBIfam" id="TIGR00621">
    <property type="entry name" value="ssb"/>
    <property type="match status" value="1"/>
</dbReference>
<gene>
    <name evidence="5" type="ORF">ATN07_33045</name>
</gene>
<evidence type="ECO:0000256" key="2">
    <source>
        <dbReference type="PROSITE-ProRule" id="PRU00252"/>
    </source>
</evidence>
<dbReference type="RefSeq" id="WP_000284404.1">
    <property type="nucleotide sequence ID" value="NZ_CP013278.1"/>
</dbReference>
<dbReference type="Gene3D" id="2.40.50.140">
    <property type="entry name" value="Nucleic acid-binding proteins"/>
    <property type="match status" value="1"/>
</dbReference>
<geneLocation type="plasmid" evidence="5">
    <name>pAM65-52-3-235K</name>
</geneLocation>
<proteinExistence type="predicted"/>
<evidence type="ECO:0000256" key="4">
    <source>
        <dbReference type="SAM" id="MobiDB-lite"/>
    </source>
</evidence>
<dbReference type="EMBL" id="CP013278">
    <property type="protein sequence ID" value="AND28540.1"/>
    <property type="molecule type" value="Genomic_DNA"/>
</dbReference>
<dbReference type="SUPFAM" id="SSF50249">
    <property type="entry name" value="Nucleic acid-binding proteins"/>
    <property type="match status" value="1"/>
</dbReference>
<reference evidence="5" key="1">
    <citation type="journal article" date="2017" name="Res. Microbiol.">
        <title>Comparative genomics of extrachromosomal elements in Bacillus thuringiensis subsp. israelensis.</title>
        <authorList>
            <person name="Bolotin A."/>
            <person name="Gillis A."/>
            <person name="Sanchis V."/>
            <person name="Nielsen-LeRoux C."/>
            <person name="Mahillon J."/>
            <person name="Lereclus D."/>
            <person name="Sorokin A."/>
        </authorList>
    </citation>
    <scope>NUCLEOTIDE SEQUENCE</scope>
    <source>
        <strain evidence="5">AM65-52</strain>
        <plasmid evidence="5">pAM65-52-3-235K</plasmid>
    </source>
</reference>
<evidence type="ECO:0000313" key="5">
    <source>
        <dbReference type="EMBL" id="AND28540.1"/>
    </source>
</evidence>
<dbReference type="InterPro" id="IPR011344">
    <property type="entry name" value="ssDNA-bd"/>
</dbReference>
<dbReference type="Pfam" id="PF00436">
    <property type="entry name" value="SSB"/>
    <property type="match status" value="1"/>
</dbReference>
<dbReference type="InterPro" id="IPR000424">
    <property type="entry name" value="Primosome_PriB/ssb"/>
</dbReference>
<accession>A0A160LK02</accession>
<feature type="region of interest" description="Disordered" evidence="4">
    <location>
        <begin position="94"/>
        <end position="178"/>
    </location>
</feature>
<protein>
    <recommendedName>
        <fullName evidence="3">Single-stranded DNA-binding protein</fullName>
    </recommendedName>
</protein>
<dbReference type="GO" id="GO:0003697">
    <property type="term" value="F:single-stranded DNA binding"/>
    <property type="evidence" value="ECO:0007669"/>
    <property type="project" value="InterPro"/>
</dbReference>
<evidence type="ECO:0000256" key="1">
    <source>
        <dbReference type="ARBA" id="ARBA00023125"/>
    </source>
</evidence>
<dbReference type="CDD" id="cd04496">
    <property type="entry name" value="SSB_OBF"/>
    <property type="match status" value="1"/>
</dbReference>
<dbReference type="GO" id="GO:0009295">
    <property type="term" value="C:nucleoid"/>
    <property type="evidence" value="ECO:0007669"/>
    <property type="project" value="TreeGrafter"/>
</dbReference>
<dbReference type="PATRIC" id="fig|1430.6.peg.2099"/>
<dbReference type="InterPro" id="IPR012340">
    <property type="entry name" value="NA-bd_OB-fold"/>
</dbReference>
<dbReference type="GO" id="GO:0006260">
    <property type="term" value="P:DNA replication"/>
    <property type="evidence" value="ECO:0007669"/>
    <property type="project" value="InterPro"/>
</dbReference>
<dbReference type="PANTHER" id="PTHR10302">
    <property type="entry name" value="SINGLE-STRANDED DNA-BINDING PROTEIN"/>
    <property type="match status" value="1"/>
</dbReference>
<evidence type="ECO:0000256" key="3">
    <source>
        <dbReference type="RuleBase" id="RU000524"/>
    </source>
</evidence>
<feature type="compositionally biased region" description="Low complexity" evidence="4">
    <location>
        <begin position="105"/>
        <end position="160"/>
    </location>
</feature>
<dbReference type="PANTHER" id="PTHR10302:SF27">
    <property type="entry name" value="SINGLE-STRANDED DNA-BINDING PROTEIN"/>
    <property type="match status" value="1"/>
</dbReference>
<keyword evidence="1 2" id="KW-0238">DNA-binding</keyword>
<name>A0A160LK02_BACTI</name>
<dbReference type="AlphaFoldDB" id="A0A160LK02"/>
<organism evidence="5">
    <name type="scientific">Bacillus thuringiensis subsp. israelensis</name>
    <dbReference type="NCBI Taxonomy" id="1430"/>
    <lineage>
        <taxon>Bacteria</taxon>
        <taxon>Bacillati</taxon>
        <taxon>Bacillota</taxon>
        <taxon>Bacilli</taxon>
        <taxon>Bacillales</taxon>
        <taxon>Bacillaceae</taxon>
        <taxon>Bacillus</taxon>
        <taxon>Bacillus cereus group</taxon>
    </lineage>
</organism>
<keyword evidence="5" id="KW-0614">Plasmid</keyword>
<dbReference type="PROSITE" id="PS50935">
    <property type="entry name" value="SSB"/>
    <property type="match status" value="1"/>
</dbReference>
<sequence>MYQKQLIVGRLTRDPESTPYGENTVCRFAVAVDDGYGDKKTTDFFNVSAWGKLGANVQQYTKKGSVVLVEGKMKSSKKENITYWELRADNIKFLSSNNDGGQGNGQQQQFQQQGQQQFQQPQYQQQGQQQQFQGQNPYAQQGQQQFQQPPYQQQGQQGQYNPEMFPGSVNISDDALPF</sequence>